<evidence type="ECO:0000256" key="2">
    <source>
        <dbReference type="SAM" id="Phobius"/>
    </source>
</evidence>
<keyword evidence="5" id="KW-1185">Reference proteome</keyword>
<reference evidence="4" key="1">
    <citation type="submission" date="2023-06" db="EMBL/GenBank/DDBJ databases">
        <title>Genome-scale phylogeny and comparative genomics of the fungal order Sordariales.</title>
        <authorList>
            <consortium name="Lawrence Berkeley National Laboratory"/>
            <person name="Hensen N."/>
            <person name="Bonometti L."/>
            <person name="Westerberg I."/>
            <person name="Brannstrom I.O."/>
            <person name="Guillou S."/>
            <person name="Cros-Aarteil S."/>
            <person name="Calhoun S."/>
            <person name="Haridas S."/>
            <person name="Kuo A."/>
            <person name="Mondo S."/>
            <person name="Pangilinan J."/>
            <person name="Riley R."/>
            <person name="Labutti K."/>
            <person name="Andreopoulos B."/>
            <person name="Lipzen A."/>
            <person name="Chen C."/>
            <person name="Yanf M."/>
            <person name="Daum C."/>
            <person name="Ng V."/>
            <person name="Clum A."/>
            <person name="Steindorff A."/>
            <person name="Ohm R."/>
            <person name="Martin F."/>
            <person name="Silar P."/>
            <person name="Natvig D."/>
            <person name="Lalanne C."/>
            <person name="Gautier V."/>
            <person name="Ament-Velasquez S.L."/>
            <person name="Kruys A."/>
            <person name="Hutchinson M.I."/>
            <person name="Powell A.J."/>
            <person name="Barry K."/>
            <person name="Miller A.N."/>
            <person name="Grigoriev I.V."/>
            <person name="Debuchy R."/>
            <person name="Gladieux P."/>
            <person name="Thoren M.H."/>
            <person name="Johannesson H."/>
        </authorList>
    </citation>
    <scope>NUCLEOTIDE SEQUENCE</scope>
    <source>
        <strain evidence="4">CBS 606.72</strain>
    </source>
</reference>
<keyword evidence="2" id="KW-1133">Transmembrane helix</keyword>
<gene>
    <name evidence="4" type="ORF">B0T14DRAFT_556900</name>
</gene>
<accession>A0AA39WD60</accession>
<sequence length="273" mass="29873">MPETRRVILLSWTAMALAMLLNISQKQEPGFSPFTDYIRGVQPRTCDATIFGLLAFSATVNFCSVVIHYTFGPEYTVLIENQNWCLDVGATPSPWAHTNVRPNASNSSLPPDQRQSVSPAQPDPDQQEFDQTHQLPSPTAPNAESTPTHHIAAMPVPARPRLPPTFDIKRSTSNSTDSAERAPALRSSTVTVTPVLSSQRFIDLEAPTVETDHVKAGNCHRDRSKKVRQPPGVDESEDKPIRVEAVERESSNGASRTWPDVAGRGSLVDSALV</sequence>
<feature type="compositionally biased region" description="Polar residues" evidence="1">
    <location>
        <begin position="100"/>
        <end position="119"/>
    </location>
</feature>
<evidence type="ECO:0000256" key="3">
    <source>
        <dbReference type="SAM" id="SignalP"/>
    </source>
</evidence>
<evidence type="ECO:0000313" key="5">
    <source>
        <dbReference type="Proteomes" id="UP001175000"/>
    </source>
</evidence>
<feature type="chain" id="PRO_5041438826" evidence="3">
    <location>
        <begin position="19"/>
        <end position="273"/>
    </location>
</feature>
<dbReference type="AlphaFoldDB" id="A0AA39WD60"/>
<feature type="region of interest" description="Disordered" evidence="1">
    <location>
        <begin position="216"/>
        <end position="273"/>
    </location>
</feature>
<organism evidence="4 5">
    <name type="scientific">Immersiella caudata</name>
    <dbReference type="NCBI Taxonomy" id="314043"/>
    <lineage>
        <taxon>Eukaryota</taxon>
        <taxon>Fungi</taxon>
        <taxon>Dikarya</taxon>
        <taxon>Ascomycota</taxon>
        <taxon>Pezizomycotina</taxon>
        <taxon>Sordariomycetes</taxon>
        <taxon>Sordariomycetidae</taxon>
        <taxon>Sordariales</taxon>
        <taxon>Lasiosphaeriaceae</taxon>
        <taxon>Immersiella</taxon>
    </lineage>
</organism>
<feature type="region of interest" description="Disordered" evidence="1">
    <location>
        <begin position="97"/>
        <end position="187"/>
    </location>
</feature>
<evidence type="ECO:0000256" key="1">
    <source>
        <dbReference type="SAM" id="MobiDB-lite"/>
    </source>
</evidence>
<name>A0AA39WD60_9PEZI</name>
<keyword evidence="3" id="KW-0732">Signal</keyword>
<protein>
    <submittedName>
        <fullName evidence="4">Uncharacterized protein</fullName>
    </submittedName>
</protein>
<evidence type="ECO:0000313" key="4">
    <source>
        <dbReference type="EMBL" id="KAK0613218.1"/>
    </source>
</evidence>
<dbReference type="EMBL" id="JAULSU010000006">
    <property type="protein sequence ID" value="KAK0613218.1"/>
    <property type="molecule type" value="Genomic_DNA"/>
</dbReference>
<feature type="compositionally biased region" description="Polar residues" evidence="1">
    <location>
        <begin position="132"/>
        <end position="148"/>
    </location>
</feature>
<keyword evidence="2" id="KW-0812">Transmembrane</keyword>
<feature type="compositionally biased region" description="Basic and acidic residues" evidence="1">
    <location>
        <begin position="238"/>
        <end position="250"/>
    </location>
</feature>
<feature type="signal peptide" evidence="3">
    <location>
        <begin position="1"/>
        <end position="18"/>
    </location>
</feature>
<dbReference type="Proteomes" id="UP001175000">
    <property type="component" value="Unassembled WGS sequence"/>
</dbReference>
<keyword evidence="2" id="KW-0472">Membrane</keyword>
<proteinExistence type="predicted"/>
<feature type="transmembrane region" description="Helical" evidence="2">
    <location>
        <begin position="50"/>
        <end position="71"/>
    </location>
</feature>
<comment type="caution">
    <text evidence="4">The sequence shown here is derived from an EMBL/GenBank/DDBJ whole genome shotgun (WGS) entry which is preliminary data.</text>
</comment>